<sequence length="280" mass="31209">MSEVSGWEGLARAVSDLFGWAYFLAWSLSFYPQPLLNFRRKHTLGLTVDFPLLNVLGFVCYTLSTGAFLLNSTVRRQYAIRNPSAPTPTVRPNDFAFAVHALILCAITYSQFWSRLWGFKAMPGKRANRVTQGIFCGSIAGMVLVGLLVVALDQDRGLPQSWAEIDIIYAASYVKLVVTCFKYIPQVLSNYRAKSTKGWAIGQILLDLTGGILSVSQLVIDSALQGDWSGLTGNFAKFGLGNISMIFDFIFILQHYILYKDVPKGKGDEEQQGERQQLLR</sequence>
<evidence type="ECO:0000256" key="5">
    <source>
        <dbReference type="ARBA" id="ARBA00022737"/>
    </source>
</evidence>
<organism evidence="12 13">
    <name type="scientific">Myriangium duriaei CBS 260.36</name>
    <dbReference type="NCBI Taxonomy" id="1168546"/>
    <lineage>
        <taxon>Eukaryota</taxon>
        <taxon>Fungi</taxon>
        <taxon>Dikarya</taxon>
        <taxon>Ascomycota</taxon>
        <taxon>Pezizomycotina</taxon>
        <taxon>Dothideomycetes</taxon>
        <taxon>Dothideomycetidae</taxon>
        <taxon>Myriangiales</taxon>
        <taxon>Myriangiaceae</taxon>
        <taxon>Myriangium</taxon>
    </lineage>
</organism>
<keyword evidence="3" id="KW-0813">Transport</keyword>
<dbReference type="SMART" id="SM00679">
    <property type="entry name" value="CTNS"/>
    <property type="match status" value="2"/>
</dbReference>
<evidence type="ECO:0000256" key="4">
    <source>
        <dbReference type="ARBA" id="ARBA00022692"/>
    </source>
</evidence>
<evidence type="ECO:0000256" key="7">
    <source>
        <dbReference type="ARBA" id="ARBA00022989"/>
    </source>
</evidence>
<evidence type="ECO:0008006" key="14">
    <source>
        <dbReference type="Google" id="ProtNLM"/>
    </source>
</evidence>
<comment type="similarity">
    <text evidence="2">Belongs to the cystinosin family.</text>
</comment>
<keyword evidence="7 11" id="KW-1133">Transmembrane helix</keyword>
<evidence type="ECO:0000256" key="11">
    <source>
        <dbReference type="SAM" id="Phobius"/>
    </source>
</evidence>
<keyword evidence="6" id="KW-0769">Symport</keyword>
<keyword evidence="5" id="KW-0677">Repeat</keyword>
<evidence type="ECO:0000256" key="2">
    <source>
        <dbReference type="ARBA" id="ARBA00006855"/>
    </source>
</evidence>
<reference evidence="12" key="1">
    <citation type="journal article" date="2020" name="Stud. Mycol.">
        <title>101 Dothideomycetes genomes: a test case for predicting lifestyles and emergence of pathogens.</title>
        <authorList>
            <person name="Haridas S."/>
            <person name="Albert R."/>
            <person name="Binder M."/>
            <person name="Bloem J."/>
            <person name="Labutti K."/>
            <person name="Salamov A."/>
            <person name="Andreopoulos B."/>
            <person name="Baker S."/>
            <person name="Barry K."/>
            <person name="Bills G."/>
            <person name="Bluhm B."/>
            <person name="Cannon C."/>
            <person name="Castanera R."/>
            <person name="Culley D."/>
            <person name="Daum C."/>
            <person name="Ezra D."/>
            <person name="Gonzalez J."/>
            <person name="Henrissat B."/>
            <person name="Kuo A."/>
            <person name="Liang C."/>
            <person name="Lipzen A."/>
            <person name="Lutzoni F."/>
            <person name="Magnuson J."/>
            <person name="Mondo S."/>
            <person name="Nolan M."/>
            <person name="Ohm R."/>
            <person name="Pangilinan J."/>
            <person name="Park H.-J."/>
            <person name="Ramirez L."/>
            <person name="Alfaro M."/>
            <person name="Sun H."/>
            <person name="Tritt A."/>
            <person name="Yoshinaga Y."/>
            <person name="Zwiers L.-H."/>
            <person name="Turgeon B."/>
            <person name="Goodwin S."/>
            <person name="Spatafora J."/>
            <person name="Crous P."/>
            <person name="Grigoriev I."/>
        </authorList>
    </citation>
    <scope>NUCLEOTIDE SEQUENCE</scope>
    <source>
        <strain evidence="12">CBS 260.36</strain>
    </source>
</reference>
<dbReference type="OrthoDB" id="75720at2759"/>
<feature type="transmembrane region" description="Helical" evidence="11">
    <location>
        <begin position="50"/>
        <end position="70"/>
    </location>
</feature>
<feature type="transmembrane region" description="Helical" evidence="11">
    <location>
        <begin position="240"/>
        <end position="259"/>
    </location>
</feature>
<keyword evidence="13" id="KW-1185">Reference proteome</keyword>
<evidence type="ECO:0000256" key="10">
    <source>
        <dbReference type="ARBA" id="ARBA00048473"/>
    </source>
</evidence>
<feature type="transmembrane region" description="Helical" evidence="11">
    <location>
        <begin position="20"/>
        <end position="38"/>
    </location>
</feature>
<dbReference type="GO" id="GO:0000324">
    <property type="term" value="C:fungal-type vacuole"/>
    <property type="evidence" value="ECO:0007669"/>
    <property type="project" value="TreeGrafter"/>
</dbReference>
<dbReference type="Proteomes" id="UP000799439">
    <property type="component" value="Unassembled WGS sequence"/>
</dbReference>
<dbReference type="GO" id="GO:0005774">
    <property type="term" value="C:vacuolar membrane"/>
    <property type="evidence" value="ECO:0007669"/>
    <property type="project" value="TreeGrafter"/>
</dbReference>
<dbReference type="GO" id="GO:0015184">
    <property type="term" value="F:L-cystine transmembrane transporter activity"/>
    <property type="evidence" value="ECO:0007669"/>
    <property type="project" value="TreeGrafter"/>
</dbReference>
<dbReference type="PANTHER" id="PTHR13131">
    <property type="entry name" value="CYSTINOSIN"/>
    <property type="match status" value="1"/>
</dbReference>
<dbReference type="Gene3D" id="1.20.1280.290">
    <property type="match status" value="2"/>
</dbReference>
<keyword evidence="9" id="KW-0458">Lysosome</keyword>
<proteinExistence type="inferred from homology"/>
<evidence type="ECO:0000256" key="6">
    <source>
        <dbReference type="ARBA" id="ARBA00022847"/>
    </source>
</evidence>
<keyword evidence="8 11" id="KW-0472">Membrane</keyword>
<feature type="transmembrane region" description="Helical" evidence="11">
    <location>
        <begin position="134"/>
        <end position="152"/>
    </location>
</feature>
<feature type="transmembrane region" description="Helical" evidence="11">
    <location>
        <begin position="167"/>
        <end position="188"/>
    </location>
</feature>
<feature type="transmembrane region" description="Helical" evidence="11">
    <location>
        <begin position="200"/>
        <end position="220"/>
    </location>
</feature>
<dbReference type="Pfam" id="PF04193">
    <property type="entry name" value="PQ-loop"/>
    <property type="match status" value="2"/>
</dbReference>
<name>A0A9P4J8C4_9PEZI</name>
<comment type="caution">
    <text evidence="12">The sequence shown here is derived from an EMBL/GenBank/DDBJ whole genome shotgun (WGS) entry which is preliminary data.</text>
</comment>
<evidence type="ECO:0000313" key="12">
    <source>
        <dbReference type="EMBL" id="KAF2155960.1"/>
    </source>
</evidence>
<dbReference type="PANTHER" id="PTHR13131:SF5">
    <property type="entry name" value="CYSTINOSIN"/>
    <property type="match status" value="1"/>
</dbReference>
<evidence type="ECO:0000256" key="3">
    <source>
        <dbReference type="ARBA" id="ARBA00022448"/>
    </source>
</evidence>
<dbReference type="AlphaFoldDB" id="A0A9P4J8C4"/>
<evidence type="ECO:0000313" key="13">
    <source>
        <dbReference type="Proteomes" id="UP000799439"/>
    </source>
</evidence>
<dbReference type="EMBL" id="ML996082">
    <property type="protein sequence ID" value="KAF2155960.1"/>
    <property type="molecule type" value="Genomic_DNA"/>
</dbReference>
<evidence type="ECO:0000256" key="1">
    <source>
        <dbReference type="ARBA" id="ARBA00004155"/>
    </source>
</evidence>
<protein>
    <recommendedName>
        <fullName evidence="14">Cystinosin</fullName>
    </recommendedName>
</protein>
<keyword evidence="4 11" id="KW-0812">Transmembrane</keyword>
<dbReference type="FunFam" id="1.20.1280.290:FF:000016">
    <property type="entry name" value="Cystinosin homolog"/>
    <property type="match status" value="1"/>
</dbReference>
<comment type="catalytic activity">
    <reaction evidence="10">
        <text>L-cystine(out) + H(+)(out) = L-cystine(in) + H(+)(in)</text>
        <dbReference type="Rhea" id="RHEA:66172"/>
        <dbReference type="ChEBI" id="CHEBI:15378"/>
        <dbReference type="ChEBI" id="CHEBI:35491"/>
    </reaction>
    <physiologicalReaction direction="left-to-right" evidence="10">
        <dbReference type="Rhea" id="RHEA:66173"/>
    </physiologicalReaction>
</comment>
<comment type="subcellular location">
    <subcellularLocation>
        <location evidence="1">Lysosome membrane</location>
        <topology evidence="1">Multi-pass membrane protein</topology>
    </subcellularLocation>
</comment>
<accession>A0A9P4J8C4</accession>
<evidence type="ECO:0000256" key="8">
    <source>
        <dbReference type="ARBA" id="ARBA00023136"/>
    </source>
</evidence>
<dbReference type="GO" id="GO:0015293">
    <property type="term" value="F:symporter activity"/>
    <property type="evidence" value="ECO:0007669"/>
    <property type="project" value="UniProtKB-KW"/>
</dbReference>
<dbReference type="InterPro" id="IPR005282">
    <property type="entry name" value="LC_transporter"/>
</dbReference>
<gene>
    <name evidence="12" type="ORF">K461DRAFT_85558</name>
</gene>
<dbReference type="InterPro" id="IPR006603">
    <property type="entry name" value="PQ-loop_rpt"/>
</dbReference>
<evidence type="ECO:0000256" key="9">
    <source>
        <dbReference type="ARBA" id="ARBA00023228"/>
    </source>
</evidence>